<evidence type="ECO:0000256" key="1">
    <source>
        <dbReference type="SAM" id="MobiDB-lite"/>
    </source>
</evidence>
<feature type="compositionally biased region" description="Basic and acidic residues" evidence="1">
    <location>
        <begin position="398"/>
        <end position="408"/>
    </location>
</feature>
<reference evidence="2 3" key="1">
    <citation type="submission" date="2019-01" db="EMBL/GenBank/DDBJ databases">
        <title>A draft genome assembly of the solar-powered sea slug Elysia chlorotica.</title>
        <authorList>
            <person name="Cai H."/>
            <person name="Li Q."/>
            <person name="Fang X."/>
            <person name="Li J."/>
            <person name="Curtis N.E."/>
            <person name="Altenburger A."/>
            <person name="Shibata T."/>
            <person name="Feng M."/>
            <person name="Maeda T."/>
            <person name="Schwartz J.A."/>
            <person name="Shigenobu S."/>
            <person name="Lundholm N."/>
            <person name="Nishiyama T."/>
            <person name="Yang H."/>
            <person name="Hasebe M."/>
            <person name="Li S."/>
            <person name="Pierce S.K."/>
            <person name="Wang J."/>
        </authorList>
    </citation>
    <scope>NUCLEOTIDE SEQUENCE [LARGE SCALE GENOMIC DNA]</scope>
    <source>
        <strain evidence="2">EC2010</strain>
        <tissue evidence="2">Whole organism of an adult</tissue>
    </source>
</reference>
<feature type="region of interest" description="Disordered" evidence="1">
    <location>
        <begin position="393"/>
        <end position="415"/>
    </location>
</feature>
<dbReference type="AlphaFoldDB" id="A0A433TE94"/>
<proteinExistence type="predicted"/>
<comment type="caution">
    <text evidence="2">The sequence shown here is derived from an EMBL/GenBank/DDBJ whole genome shotgun (WGS) entry which is preliminary data.</text>
</comment>
<feature type="compositionally biased region" description="Basic and acidic residues" evidence="1">
    <location>
        <begin position="542"/>
        <end position="551"/>
    </location>
</feature>
<sequence>MLFTERAPSPCFGDGDLSKDFGLDITVSDGGLVTSAANQRQYQSECNRIYQQFILNMTDYISEEAQLKQTLSSLQSQQKKSPRRPKTSCMRDPATARRTPEALDEDAFSSAQMEEFKNILNRESSRSRMSQASGLRVAGEEADKSRGGTAGRRKSLSSLTNLPAVNHMFPALRERPPSVKAAQLERPESKAASDVKRKAGPVSISNSTATEYDGIMDANPELSSNRRIRMNPRAFTKLLTGQVTVKLLNKTGDFVLRPVTGGTAVLTQEDTDKQQIDSKERVAIVKQRTSFTSPTLSSDLKISNLVAIQKALKGQAAKRVTVGQVMNSARDRRSRIFRVQMSGNRFDDFDQVEEDTGYVHEVKAALDTEGSDYVDGNRKARANSRNRNFSQMQLVRQQDPHQRPESRLRTPTPIPLHILDPRAAQRANQPPAQKQVSLDVSGLAVHGDSSDLELRYSQAVLAHRPLEHLSKLRQQQQQQEQQEQGQQGEQLSVIQLDLDEPDSPIRGRTGAQVPHRAVRSAVAQGERDLHRRPASQASNTDTKQHPCDLARSRSGVFPVSQFSRSKSANPAGPLGTGRSHKPSTRPRSPPIKKITSMRDTAFVVRRWQQEDKERETKLNRWRLRMSFAATRRGNLGKMLARGRAGS</sequence>
<accession>A0A433TE94</accession>
<keyword evidence="3" id="KW-1185">Reference proteome</keyword>
<feature type="region of interest" description="Disordered" evidence="1">
    <location>
        <begin position="500"/>
        <end position="593"/>
    </location>
</feature>
<evidence type="ECO:0000313" key="2">
    <source>
        <dbReference type="EMBL" id="RUS79881.1"/>
    </source>
</evidence>
<feature type="region of interest" description="Disordered" evidence="1">
    <location>
        <begin position="178"/>
        <end position="201"/>
    </location>
</feature>
<protein>
    <submittedName>
        <fullName evidence="2">Uncharacterized protein</fullName>
    </submittedName>
</protein>
<feature type="region of interest" description="Disordered" evidence="1">
    <location>
        <begin position="122"/>
        <end position="158"/>
    </location>
</feature>
<feature type="compositionally biased region" description="Basic and acidic residues" evidence="1">
    <location>
        <begin position="178"/>
        <end position="197"/>
    </location>
</feature>
<dbReference type="OrthoDB" id="6108184at2759"/>
<evidence type="ECO:0000313" key="3">
    <source>
        <dbReference type="Proteomes" id="UP000271974"/>
    </source>
</evidence>
<organism evidence="2 3">
    <name type="scientific">Elysia chlorotica</name>
    <name type="common">Eastern emerald elysia</name>
    <name type="synonym">Sea slug</name>
    <dbReference type="NCBI Taxonomy" id="188477"/>
    <lineage>
        <taxon>Eukaryota</taxon>
        <taxon>Metazoa</taxon>
        <taxon>Spiralia</taxon>
        <taxon>Lophotrochozoa</taxon>
        <taxon>Mollusca</taxon>
        <taxon>Gastropoda</taxon>
        <taxon>Heterobranchia</taxon>
        <taxon>Euthyneura</taxon>
        <taxon>Panpulmonata</taxon>
        <taxon>Sacoglossa</taxon>
        <taxon>Placobranchoidea</taxon>
        <taxon>Plakobranchidae</taxon>
        <taxon>Elysia</taxon>
    </lineage>
</organism>
<feature type="region of interest" description="Disordered" evidence="1">
    <location>
        <begin position="72"/>
        <end position="102"/>
    </location>
</feature>
<dbReference type="EMBL" id="RQTK01000423">
    <property type="protein sequence ID" value="RUS79881.1"/>
    <property type="molecule type" value="Genomic_DNA"/>
</dbReference>
<name>A0A433TE94_ELYCH</name>
<gene>
    <name evidence="2" type="ORF">EGW08_012359</name>
</gene>
<dbReference type="Proteomes" id="UP000271974">
    <property type="component" value="Unassembled WGS sequence"/>
</dbReference>